<sequence length="241" mass="27285">MHISLTTAKGLNSLLPVLLRTYTPDEISGLLGRFKHWRIVHNGLCRALSVAPAEVAAQVRLLFSPDGGLMWDAAPLLALLSAEDMRSLLGDPDAVRLWLRRQSRRPAAERPPGLPTDLSSPRDRCRLLLNIPQLCWVLSESVRWKWDAYQRHAEQLPMALTRYVAPAEVARQSVLRCLLQVELGTLEEDLRTELRMGRSTAASTAHSVRDAMQQMYSDPQTIFSYMRSLPDSWRLRHLLAT</sequence>
<proteinExistence type="predicted"/>
<gene>
    <name evidence="1" type="ORF">FJT64_018231</name>
</gene>
<reference evidence="1 2" key="1">
    <citation type="submission" date="2019-07" db="EMBL/GenBank/DDBJ databases">
        <title>Draft genome assembly of a fouling barnacle, Amphibalanus amphitrite (Darwin, 1854): The first reference genome for Thecostraca.</title>
        <authorList>
            <person name="Kim W."/>
        </authorList>
    </citation>
    <scope>NUCLEOTIDE SEQUENCE [LARGE SCALE GENOMIC DNA]</scope>
    <source>
        <strain evidence="1">SNU_AA5</strain>
        <tissue evidence="1">Soma without cirri and trophi</tissue>
    </source>
</reference>
<dbReference type="EMBL" id="VIIS01000284">
    <property type="protein sequence ID" value="KAF0310901.1"/>
    <property type="molecule type" value="Genomic_DNA"/>
</dbReference>
<evidence type="ECO:0000313" key="2">
    <source>
        <dbReference type="Proteomes" id="UP000440578"/>
    </source>
</evidence>
<keyword evidence="2" id="KW-1185">Reference proteome</keyword>
<name>A0A6A4X910_AMPAM</name>
<protein>
    <submittedName>
        <fullName evidence="1">Uncharacterized protein</fullName>
    </submittedName>
</protein>
<dbReference type="Proteomes" id="UP000440578">
    <property type="component" value="Unassembled WGS sequence"/>
</dbReference>
<dbReference type="AlphaFoldDB" id="A0A6A4X910"/>
<organism evidence="1 2">
    <name type="scientific">Amphibalanus amphitrite</name>
    <name type="common">Striped barnacle</name>
    <name type="synonym">Balanus amphitrite</name>
    <dbReference type="NCBI Taxonomy" id="1232801"/>
    <lineage>
        <taxon>Eukaryota</taxon>
        <taxon>Metazoa</taxon>
        <taxon>Ecdysozoa</taxon>
        <taxon>Arthropoda</taxon>
        <taxon>Crustacea</taxon>
        <taxon>Multicrustacea</taxon>
        <taxon>Cirripedia</taxon>
        <taxon>Thoracica</taxon>
        <taxon>Thoracicalcarea</taxon>
        <taxon>Balanomorpha</taxon>
        <taxon>Balanoidea</taxon>
        <taxon>Balanidae</taxon>
        <taxon>Amphibalaninae</taxon>
        <taxon>Amphibalanus</taxon>
    </lineage>
</organism>
<evidence type="ECO:0000313" key="1">
    <source>
        <dbReference type="EMBL" id="KAF0310901.1"/>
    </source>
</evidence>
<comment type="caution">
    <text evidence="1">The sequence shown here is derived from an EMBL/GenBank/DDBJ whole genome shotgun (WGS) entry which is preliminary data.</text>
</comment>
<accession>A0A6A4X910</accession>